<evidence type="ECO:0000313" key="6">
    <source>
        <dbReference type="Proteomes" id="UP001163046"/>
    </source>
</evidence>
<dbReference type="EMBL" id="MU826862">
    <property type="protein sequence ID" value="KAJ7370564.1"/>
    <property type="molecule type" value="Genomic_DNA"/>
</dbReference>
<feature type="domain" description="Hcy-binding" evidence="4">
    <location>
        <begin position="46"/>
        <end position="105"/>
    </location>
</feature>
<gene>
    <name evidence="5" type="ORF">OS493_031570</name>
</gene>
<dbReference type="PANTHER" id="PTHR46120">
    <property type="entry name" value="BETAINE--HOMOCYSTEINE S-METHYLTRANSFERASE 1"/>
    <property type="match status" value="1"/>
</dbReference>
<dbReference type="AlphaFoldDB" id="A0A9W9YXJ6"/>
<proteinExistence type="predicted"/>
<dbReference type="GO" id="GO:0009086">
    <property type="term" value="P:methionine biosynthetic process"/>
    <property type="evidence" value="ECO:0007669"/>
    <property type="project" value="TreeGrafter"/>
</dbReference>
<comment type="pathway">
    <text evidence="3">Amino-acid biosynthesis; L-methionine biosynthesis via de novo pathway.</text>
</comment>
<dbReference type="InterPro" id="IPR036589">
    <property type="entry name" value="HCY_dom_sf"/>
</dbReference>
<keyword evidence="2" id="KW-0808">Transferase</keyword>
<dbReference type="Pfam" id="PF02574">
    <property type="entry name" value="S-methyl_trans"/>
    <property type="match status" value="1"/>
</dbReference>
<organism evidence="5 6">
    <name type="scientific">Desmophyllum pertusum</name>
    <dbReference type="NCBI Taxonomy" id="174260"/>
    <lineage>
        <taxon>Eukaryota</taxon>
        <taxon>Metazoa</taxon>
        <taxon>Cnidaria</taxon>
        <taxon>Anthozoa</taxon>
        <taxon>Hexacorallia</taxon>
        <taxon>Scleractinia</taxon>
        <taxon>Caryophylliina</taxon>
        <taxon>Caryophylliidae</taxon>
        <taxon>Desmophyllum</taxon>
    </lineage>
</organism>
<dbReference type="Proteomes" id="UP001163046">
    <property type="component" value="Unassembled WGS sequence"/>
</dbReference>
<evidence type="ECO:0000259" key="4">
    <source>
        <dbReference type="Pfam" id="PF02574"/>
    </source>
</evidence>
<dbReference type="InterPro" id="IPR051524">
    <property type="entry name" value="BHMT"/>
</dbReference>
<dbReference type="PANTHER" id="PTHR46120:SF1">
    <property type="entry name" value="HCY-BINDING DOMAIN-CONTAINING PROTEIN"/>
    <property type="match status" value="1"/>
</dbReference>
<dbReference type="InterPro" id="IPR003726">
    <property type="entry name" value="HCY_dom"/>
</dbReference>
<dbReference type="Gene3D" id="3.20.20.330">
    <property type="entry name" value="Homocysteine-binding-like domain"/>
    <property type="match status" value="1"/>
</dbReference>
<evidence type="ECO:0000256" key="3">
    <source>
        <dbReference type="ARBA" id="ARBA00034478"/>
    </source>
</evidence>
<dbReference type="OrthoDB" id="261426at2759"/>
<keyword evidence="6" id="KW-1185">Reference proteome</keyword>
<accession>A0A9W9YXJ6</accession>
<evidence type="ECO:0000256" key="1">
    <source>
        <dbReference type="ARBA" id="ARBA00022603"/>
    </source>
</evidence>
<dbReference type="GO" id="GO:0047150">
    <property type="term" value="F:betaine-homocysteine S-methyltransferase activity"/>
    <property type="evidence" value="ECO:0007669"/>
    <property type="project" value="TreeGrafter"/>
</dbReference>
<evidence type="ECO:0000313" key="5">
    <source>
        <dbReference type="EMBL" id="KAJ7370564.1"/>
    </source>
</evidence>
<reference evidence="5" key="1">
    <citation type="submission" date="2023-01" db="EMBL/GenBank/DDBJ databases">
        <title>Genome assembly of the deep-sea coral Lophelia pertusa.</title>
        <authorList>
            <person name="Herrera S."/>
            <person name="Cordes E."/>
        </authorList>
    </citation>
    <scope>NUCLEOTIDE SEQUENCE</scope>
    <source>
        <strain evidence="5">USNM1676648</strain>
        <tissue evidence="5">Polyp</tissue>
    </source>
</reference>
<evidence type="ECO:0000256" key="2">
    <source>
        <dbReference type="ARBA" id="ARBA00022679"/>
    </source>
</evidence>
<dbReference type="GO" id="GO:0032259">
    <property type="term" value="P:methylation"/>
    <property type="evidence" value="ECO:0007669"/>
    <property type="project" value="UniProtKB-KW"/>
</dbReference>
<keyword evidence="1" id="KW-0489">Methyltransferase</keyword>
<sequence length="123" mass="13274">MVIVAIYNTSAHYAVRSWLISNKSASVSTDRKKGSVLDHLNAGGVLVGDGGMTFCLEKRGYVKAGPCTPECTVESPEAVRQVHREFFRAGADLDIIQAFPFSMDDNAIDGKNEEINPARMGPG</sequence>
<protein>
    <recommendedName>
        <fullName evidence="4">Hcy-binding domain-containing protein</fullName>
    </recommendedName>
</protein>
<name>A0A9W9YXJ6_9CNID</name>
<comment type="caution">
    <text evidence="5">The sequence shown here is derived from an EMBL/GenBank/DDBJ whole genome shotgun (WGS) entry which is preliminary data.</text>
</comment>
<dbReference type="SUPFAM" id="SSF82282">
    <property type="entry name" value="Homocysteine S-methyltransferase"/>
    <property type="match status" value="1"/>
</dbReference>